<dbReference type="Proteomes" id="UP000214646">
    <property type="component" value="Unassembled WGS sequence"/>
</dbReference>
<organism evidence="1 2">
    <name type="scientific">Fimbriiglobus ruber</name>
    <dbReference type="NCBI Taxonomy" id="1908690"/>
    <lineage>
        <taxon>Bacteria</taxon>
        <taxon>Pseudomonadati</taxon>
        <taxon>Planctomycetota</taxon>
        <taxon>Planctomycetia</taxon>
        <taxon>Gemmatales</taxon>
        <taxon>Gemmataceae</taxon>
        <taxon>Fimbriiglobus</taxon>
    </lineage>
</organism>
<name>A0A225DGR1_9BACT</name>
<evidence type="ECO:0000313" key="2">
    <source>
        <dbReference type="Proteomes" id="UP000214646"/>
    </source>
</evidence>
<dbReference type="AlphaFoldDB" id="A0A225DGR1"/>
<sequence length="63" mass="6936">MEVIAQGYSITTLVNGEKRVETIDEDKVSTRGGFSIGVTEKGSVVRIRKMEIMQLPPSPAEKK</sequence>
<protein>
    <submittedName>
        <fullName evidence="1">Uncharacterized protein</fullName>
    </submittedName>
</protein>
<evidence type="ECO:0000313" key="1">
    <source>
        <dbReference type="EMBL" id="OWK35585.1"/>
    </source>
</evidence>
<reference evidence="2" key="1">
    <citation type="submission" date="2017-06" db="EMBL/GenBank/DDBJ databases">
        <title>Genome analysis of Fimbriiglobus ruber SP5, the first member of the order Planctomycetales with confirmed chitinolytic capability.</title>
        <authorList>
            <person name="Ravin N.V."/>
            <person name="Rakitin A.L."/>
            <person name="Ivanova A.A."/>
            <person name="Beletsky A.V."/>
            <person name="Kulichevskaya I.S."/>
            <person name="Mardanov A.V."/>
            <person name="Dedysh S.N."/>
        </authorList>
    </citation>
    <scope>NUCLEOTIDE SEQUENCE [LARGE SCALE GENOMIC DNA]</scope>
    <source>
        <strain evidence="2">SP5</strain>
    </source>
</reference>
<proteinExistence type="predicted"/>
<keyword evidence="2" id="KW-1185">Reference proteome</keyword>
<dbReference type="EMBL" id="NIDE01000017">
    <property type="protein sequence ID" value="OWK35585.1"/>
    <property type="molecule type" value="Genomic_DNA"/>
</dbReference>
<gene>
    <name evidence="1" type="ORF">FRUB_08148</name>
</gene>
<comment type="caution">
    <text evidence="1">The sequence shown here is derived from an EMBL/GenBank/DDBJ whole genome shotgun (WGS) entry which is preliminary data.</text>
</comment>
<accession>A0A225DGR1</accession>